<keyword evidence="3" id="KW-1185">Reference proteome</keyword>
<dbReference type="InterPro" id="IPR027417">
    <property type="entry name" value="P-loop_NTPase"/>
</dbReference>
<accession>A0A9J6ZVG6</accession>
<proteinExistence type="predicted"/>
<dbReference type="Gene3D" id="3.40.50.300">
    <property type="entry name" value="P-loop containing nucleotide triphosphate hydrolases"/>
    <property type="match status" value="1"/>
</dbReference>
<dbReference type="KEGG" id="eps:L0Y14_11655"/>
<evidence type="ECO:0000259" key="1">
    <source>
        <dbReference type="Pfam" id="PF18766"/>
    </source>
</evidence>
<dbReference type="Pfam" id="PF18766">
    <property type="entry name" value="SWI2_SNF2"/>
    <property type="match status" value="1"/>
</dbReference>
<name>A0A9J6ZVG6_9GAMM</name>
<dbReference type="PANTHER" id="PTHR42927:SF1">
    <property type="entry name" value="HELICASE SUPERFAMILY 1 AND 2 DOMAIN-CONTAINING PROTEIN"/>
    <property type="match status" value="1"/>
</dbReference>
<reference evidence="2" key="1">
    <citation type="journal article" date="2022" name="Mol. Ecol. Resour.">
        <title>The complete and closed genome of the facultative generalist Candidatus Endoriftia persephone from deep-sea hydrothermal vents.</title>
        <authorList>
            <person name="de Oliveira A.L."/>
            <person name="Srivastava A."/>
            <person name="Espada-Hinojosa S."/>
            <person name="Bright M."/>
        </authorList>
    </citation>
    <scope>NUCLEOTIDE SEQUENCE</scope>
    <source>
        <strain evidence="2">Tica-EPR-9o50.N</strain>
    </source>
</reference>
<dbReference type="EMBL" id="CP090569">
    <property type="protein sequence ID" value="USF86787.1"/>
    <property type="molecule type" value="Genomic_DNA"/>
</dbReference>
<protein>
    <recommendedName>
        <fullName evidence="1">SWI2/SNF2 ATPase domain-containing protein</fullName>
    </recommendedName>
</protein>
<dbReference type="SUPFAM" id="SSF52540">
    <property type="entry name" value="P-loop containing nucleoside triphosphate hydrolases"/>
    <property type="match status" value="1"/>
</dbReference>
<organism evidence="2 3">
    <name type="scientific">Candidatus Endoriftia persephonae</name>
    <dbReference type="NCBI Taxonomy" id="393765"/>
    <lineage>
        <taxon>Bacteria</taxon>
        <taxon>Pseudomonadati</taxon>
        <taxon>Pseudomonadota</taxon>
        <taxon>Gammaproteobacteria</taxon>
        <taxon>Chromatiales</taxon>
        <taxon>Sedimenticolaceae</taxon>
        <taxon>Candidatus Endoriftia</taxon>
    </lineage>
</organism>
<dbReference type="RefSeq" id="WP_006473996.1">
    <property type="nucleotide sequence ID" value="NZ_CP090569.1"/>
</dbReference>
<evidence type="ECO:0000313" key="2">
    <source>
        <dbReference type="EMBL" id="USF86787.1"/>
    </source>
</evidence>
<evidence type="ECO:0000313" key="3">
    <source>
        <dbReference type="Proteomes" id="UP001056649"/>
    </source>
</evidence>
<dbReference type="InterPro" id="IPR040980">
    <property type="entry name" value="SWI2_SNF2"/>
</dbReference>
<dbReference type="AlphaFoldDB" id="A0A9J6ZVG6"/>
<dbReference type="PANTHER" id="PTHR42927">
    <property type="entry name" value="HELICASE SUPERFAMILY 1 AND 2 DOMAIN-CONTAINING PROTEIN"/>
    <property type="match status" value="1"/>
</dbReference>
<sequence>MVTRLDAAVRSEGVGRCHLLEHSAGSGKSNTIAWLCHSLIRMHEADGSRRFASVIVVTDRTMLDDQLRESIQQTDHQQDVVAGIERGSGFGDNAAKSARLAKALLPWSLRCSASRDDCRS</sequence>
<gene>
    <name evidence="2" type="ORF">L0Y14_11655</name>
</gene>
<dbReference type="Proteomes" id="UP001056649">
    <property type="component" value="Chromosome"/>
</dbReference>
<feature type="domain" description="SWI2/SNF2 ATPase" evidence="1">
    <location>
        <begin position="20"/>
        <end position="80"/>
    </location>
</feature>